<evidence type="ECO:0000256" key="1">
    <source>
        <dbReference type="SAM" id="MobiDB-lite"/>
    </source>
</evidence>
<evidence type="ECO:0000256" key="2">
    <source>
        <dbReference type="SAM" id="Phobius"/>
    </source>
</evidence>
<gene>
    <name evidence="3" type="ORF">ACFQZM_40855</name>
</gene>
<reference evidence="4" key="1">
    <citation type="journal article" date="2019" name="Int. J. Syst. Evol. Microbiol.">
        <title>The Global Catalogue of Microorganisms (GCM) 10K type strain sequencing project: providing services to taxonomists for standard genome sequencing and annotation.</title>
        <authorList>
            <consortium name="The Broad Institute Genomics Platform"/>
            <consortium name="The Broad Institute Genome Sequencing Center for Infectious Disease"/>
            <person name="Wu L."/>
            <person name="Ma J."/>
        </authorList>
    </citation>
    <scope>NUCLEOTIDE SEQUENCE [LARGE SCALE GENOMIC DNA]</scope>
    <source>
        <strain evidence="4">JCM 9371</strain>
    </source>
</reference>
<evidence type="ECO:0000313" key="3">
    <source>
        <dbReference type="EMBL" id="MFD0690898.1"/>
    </source>
</evidence>
<dbReference type="Proteomes" id="UP001597063">
    <property type="component" value="Unassembled WGS sequence"/>
</dbReference>
<proteinExistence type="predicted"/>
<organism evidence="3 4">
    <name type="scientific">Actinomadura fibrosa</name>
    <dbReference type="NCBI Taxonomy" id="111802"/>
    <lineage>
        <taxon>Bacteria</taxon>
        <taxon>Bacillati</taxon>
        <taxon>Actinomycetota</taxon>
        <taxon>Actinomycetes</taxon>
        <taxon>Streptosporangiales</taxon>
        <taxon>Thermomonosporaceae</taxon>
        <taxon>Actinomadura</taxon>
    </lineage>
</organism>
<feature type="compositionally biased region" description="Pro residues" evidence="1">
    <location>
        <begin position="117"/>
        <end position="141"/>
    </location>
</feature>
<feature type="compositionally biased region" description="Gly residues" evidence="1">
    <location>
        <begin position="155"/>
        <end position="165"/>
    </location>
</feature>
<keyword evidence="2" id="KW-0812">Transmembrane</keyword>
<keyword evidence="2" id="KW-0472">Membrane</keyword>
<dbReference type="RefSeq" id="WP_207399570.1">
    <property type="nucleotide sequence ID" value="NZ_CAACUY010000016.1"/>
</dbReference>
<comment type="caution">
    <text evidence="3">The sequence shown here is derived from an EMBL/GenBank/DDBJ whole genome shotgun (WGS) entry which is preliminary data.</text>
</comment>
<feature type="region of interest" description="Disordered" evidence="1">
    <location>
        <begin position="114"/>
        <end position="165"/>
    </location>
</feature>
<evidence type="ECO:0000313" key="4">
    <source>
        <dbReference type="Proteomes" id="UP001597063"/>
    </source>
</evidence>
<accession>A0ABW2XZJ7</accession>
<dbReference type="EMBL" id="JBHTGP010000024">
    <property type="protein sequence ID" value="MFD0690898.1"/>
    <property type="molecule type" value="Genomic_DNA"/>
</dbReference>
<keyword evidence="4" id="KW-1185">Reference proteome</keyword>
<sequence length="165" mass="16534">MTRRPARRATLHLFGLLLGTLFAALLILPLTPQQASACDVSYAYRPSIDLEHFGRTRTCSTGTSLVGVALVSVVTVGALTATGFLVYRRGAATAGTPPGRSAPAPALAAYLQATGLPLPPPNRPPAGGYPPPAGGPPPPAGGYPSPGGYPPSYGRPGGGDAAPPG</sequence>
<feature type="transmembrane region" description="Helical" evidence="2">
    <location>
        <begin position="61"/>
        <end position="87"/>
    </location>
</feature>
<name>A0ABW2XZJ7_9ACTN</name>
<protein>
    <submittedName>
        <fullName evidence="3">Uncharacterized protein</fullName>
    </submittedName>
</protein>
<keyword evidence="2" id="KW-1133">Transmembrane helix</keyword>